<evidence type="ECO:0000313" key="10">
    <source>
        <dbReference type="EMBL" id="RIB07505.1"/>
    </source>
</evidence>
<feature type="domain" description="MI" evidence="9">
    <location>
        <begin position="1507"/>
        <end position="1628"/>
    </location>
</feature>
<accession>A0A397UB42</accession>
<protein>
    <recommendedName>
        <fullName evidence="9">MI domain-containing protein</fullName>
    </recommendedName>
</protein>
<dbReference type="FunFam" id="1.25.40.180:FF:000020">
    <property type="entry name" value="Eukaryotic translation initiation factor subunit"/>
    <property type="match status" value="1"/>
</dbReference>
<keyword evidence="4" id="KW-0396">Initiation factor</keyword>
<dbReference type="InterPro" id="IPR016024">
    <property type="entry name" value="ARM-type_fold"/>
</dbReference>
<keyword evidence="6" id="KW-0694">RNA-binding</keyword>
<dbReference type="PANTHER" id="PTHR23253">
    <property type="entry name" value="EUKARYOTIC TRANSLATION INITIATION FACTOR 4 GAMMA"/>
    <property type="match status" value="1"/>
</dbReference>
<proteinExistence type="inferred from homology"/>
<feature type="compositionally biased region" description="Polar residues" evidence="8">
    <location>
        <begin position="286"/>
        <end position="295"/>
    </location>
</feature>
<feature type="compositionally biased region" description="Low complexity" evidence="8">
    <location>
        <begin position="1348"/>
        <end position="1360"/>
    </location>
</feature>
<feature type="compositionally biased region" description="Low complexity" evidence="8">
    <location>
        <begin position="949"/>
        <end position="966"/>
    </location>
</feature>
<dbReference type="Proteomes" id="UP000266673">
    <property type="component" value="Unassembled WGS sequence"/>
</dbReference>
<evidence type="ECO:0000256" key="2">
    <source>
        <dbReference type="ARBA" id="ARBA00005775"/>
    </source>
</evidence>
<dbReference type="PROSITE" id="PS51366">
    <property type="entry name" value="MI"/>
    <property type="match status" value="1"/>
</dbReference>
<evidence type="ECO:0000259" key="9">
    <source>
        <dbReference type="PROSITE" id="PS51366"/>
    </source>
</evidence>
<evidence type="ECO:0000256" key="5">
    <source>
        <dbReference type="ARBA" id="ARBA00022553"/>
    </source>
</evidence>
<dbReference type="SUPFAM" id="SSF48371">
    <property type="entry name" value="ARM repeat"/>
    <property type="match status" value="2"/>
</dbReference>
<feature type="compositionally biased region" description="Polar residues" evidence="8">
    <location>
        <begin position="1453"/>
        <end position="1465"/>
    </location>
</feature>
<dbReference type="SUPFAM" id="SSF101489">
    <property type="entry name" value="Eukaryotic initiation factor 4f subunit eIF4g, eIF4e-binding domain"/>
    <property type="match status" value="1"/>
</dbReference>
<dbReference type="Gene3D" id="1.25.40.180">
    <property type="match status" value="2"/>
</dbReference>
<dbReference type="GO" id="GO:0003743">
    <property type="term" value="F:translation initiation factor activity"/>
    <property type="evidence" value="ECO:0007669"/>
    <property type="project" value="UniProtKB-KW"/>
</dbReference>
<dbReference type="GO" id="GO:0003729">
    <property type="term" value="F:mRNA binding"/>
    <property type="evidence" value="ECO:0007669"/>
    <property type="project" value="TreeGrafter"/>
</dbReference>
<dbReference type="InterPro" id="IPR003891">
    <property type="entry name" value="Initiation_fac_eIF4g_MI"/>
</dbReference>
<dbReference type="PANTHER" id="PTHR23253:SF9">
    <property type="entry name" value="EUKARYOTIC TRANSLATION INITIATION FACTOR 4 GAMMA 2"/>
    <property type="match status" value="1"/>
</dbReference>
<dbReference type="Pfam" id="PF12152">
    <property type="entry name" value="eIF_4G1"/>
    <property type="match status" value="1"/>
</dbReference>
<feature type="compositionally biased region" description="Basic residues" evidence="8">
    <location>
        <begin position="310"/>
        <end position="337"/>
    </location>
</feature>
<feature type="compositionally biased region" description="Polar residues" evidence="8">
    <location>
        <begin position="64"/>
        <end position="108"/>
    </location>
</feature>
<feature type="compositionally biased region" description="Basic and acidic residues" evidence="8">
    <location>
        <begin position="1413"/>
        <end position="1426"/>
    </location>
</feature>
<dbReference type="InterPro" id="IPR036211">
    <property type="entry name" value="eIF4G_eIF4E-bd_sf"/>
</dbReference>
<dbReference type="InterPro" id="IPR003890">
    <property type="entry name" value="MIF4G-like_typ-3"/>
</dbReference>
<evidence type="ECO:0000256" key="7">
    <source>
        <dbReference type="ARBA" id="ARBA00022917"/>
    </source>
</evidence>
<feature type="region of interest" description="Disordered" evidence="8">
    <location>
        <begin position="1319"/>
        <end position="1376"/>
    </location>
</feature>
<evidence type="ECO:0000256" key="1">
    <source>
        <dbReference type="ARBA" id="ARBA00004496"/>
    </source>
</evidence>
<feature type="region of interest" description="Disordered" evidence="8">
    <location>
        <begin position="1"/>
        <end position="116"/>
    </location>
</feature>
<evidence type="ECO:0000256" key="6">
    <source>
        <dbReference type="ARBA" id="ARBA00022884"/>
    </source>
</evidence>
<dbReference type="EMBL" id="QKWP01001645">
    <property type="protein sequence ID" value="RIB07505.1"/>
    <property type="molecule type" value="Genomic_DNA"/>
</dbReference>
<feature type="compositionally biased region" description="Polar residues" evidence="8">
    <location>
        <begin position="1427"/>
        <end position="1437"/>
    </location>
</feature>
<dbReference type="InterPro" id="IPR022745">
    <property type="entry name" value="eIF4G1_eIF4E-bd"/>
</dbReference>
<dbReference type="GO" id="GO:0016281">
    <property type="term" value="C:eukaryotic translation initiation factor 4F complex"/>
    <property type="evidence" value="ECO:0007669"/>
    <property type="project" value="TreeGrafter"/>
</dbReference>
<keyword evidence="3" id="KW-0963">Cytoplasm</keyword>
<dbReference type="GO" id="GO:0010494">
    <property type="term" value="C:cytoplasmic stress granule"/>
    <property type="evidence" value="ECO:0007669"/>
    <property type="project" value="UniProtKB-ARBA"/>
</dbReference>
<feature type="compositionally biased region" description="Polar residues" evidence="8">
    <location>
        <begin position="219"/>
        <end position="279"/>
    </location>
</feature>
<keyword evidence="7" id="KW-0648">Protein biosynthesis</keyword>
<feature type="compositionally biased region" description="Basic and acidic residues" evidence="8">
    <location>
        <begin position="497"/>
        <end position="521"/>
    </location>
</feature>
<feature type="compositionally biased region" description="Low complexity" evidence="8">
    <location>
        <begin position="187"/>
        <end position="207"/>
    </location>
</feature>
<feature type="compositionally biased region" description="Low complexity" evidence="8">
    <location>
        <begin position="296"/>
        <end position="309"/>
    </location>
</feature>
<feature type="compositionally biased region" description="Low complexity" evidence="8">
    <location>
        <begin position="16"/>
        <end position="63"/>
    </location>
</feature>
<dbReference type="OrthoDB" id="514777at2759"/>
<dbReference type="Pfam" id="PF02854">
    <property type="entry name" value="MIF4G"/>
    <property type="match status" value="1"/>
</dbReference>
<sequence>MNRTSSTTNTQKINYAQAAAQQKSKQVSQQHQNSHQSQQQQQQQQPQIQQTAATTPSNNSTSSVNGKSTSQQKPQPQHNSVIGNGNANTNVGRSTSTIKATQQKNPVQLPTKGQPRENNAITIQFGSLNQPSAPSLSTSPVNNSIAVSSGGALPTIVPKINTVFGSVTVRGASEELAQPTPTPPAVVPSGPGAFTTNNNNTTTTTTTPRPVAARINEIPRTQSAPPQLNLQDSNNVKNVGQPSGHQSSNITSRTQPVQAAQQLPTATPHQQPTSTSNTPHNRKDSVSSTVSSNDGQQNQHFHPHQPQSHHTNHNHTNQHAHSSYHPHGPRSHPHHKPGGMPGSGQGVPGQYRPRDNKTGLTGPVQPSPTINPAQPAVPPQGTIPLSGPQPPMPMNVQWGYRSIPQPSPAAFYPYGYIPTMPQPPYVHAQVQRPPMPQHHIPQQASVPQFSTPSGGSKSRAIPIINPADKSTVVVQPQTSVTAPSVKKEETPTATANDGKKLDDVDKEKEKQLSDDKKDSKAIKIVNPVEKDKIEREKKEKEEREQRDREEKERIEREEKERKEKEEIEQREREEREREEERIRKEQEEKERQEREEKERREREEKKEREEKERKEREEKERIEREEKERKEREEKERKEREERERKEREERERKEREEKEERERKEREEKERKEQEERERKEREEKERREQEEIEKKKKEKEREEKEREEKERKEKEEKEREEREREEKEREEKEREEKEREEQERIKREKEEREKREREEQERIEKEHKEQEKVEKKKEEAKSKTESEEAESKKEAELVDKKDPKKDEKKINKSRPGPLDLSRTTSAPAGPLSSARLIDDLNSVQYPPHIKSPNPSIPGKYKYDRSFLMQFMNVCKEKPENLPTLDAIGMDEPKDDKKNARNPPRLNSRSSSQHSKSSTSQASQFQQPMGDFKSLPKSSNEDRFMMQTTTISRTSSGSSSFGRSTLGPRTGSGSTLLPPQIGGPSPPSPGRAGRRDMSKRTSRGGHQMPQIGQDQVTPLELSENRWVPGMINPIPRGSDELLQIEVVQRKVKALLNKLTLEKFDSISDQIIEYANKSRFERDGRMLKEVIRLTFEKSCDEPNFSQMYAQLCRKMMERVDPEIVDENVTNAEGKFVQGGTLFRKYLLNRCQEDFEKGWKVNVPVPSNEKGEPDLMSDEYYTAAKAKRHGLGLIRFIGELFKLNMLTERIMHECVKKLLTVQNGLPEEEEMESLCKLMTTVGQQLDHAKAKSHMDAYFTRMEDISKNSKLSSRIKFMLMDVIDLRNNNWVPRRDNNAPKTIAEIREDAAKQKEEAEILRRVASSGGRGMPKMADQISRGGSGRRDKSMSHGSSGQSVSSDGWNTVGGTSSASRQAGDLSKFGSVSRSKVTSTQFSLAPGGATFASLAGGSKGWKTTESKDRKDKTESMSRTNSTSNTYGILAHSESTETRKLDSSSVAESTKSFPASSERKKIILAPRSTPLAENPPAPKSIMTKSTANSIPPISKEVADRRIISMVEEYLNIVDMNEVILCINELPKEYHSKTIETFANKVLEKKQDDVDKVIKLFDKFIIDDIVDKSVFIGGLTATVEFLIDIGADAPKSYTFTGQLFRAARLDSKDVSDLLKPLSEIDDKGLEKVMAGYNNTS</sequence>
<evidence type="ECO:0000256" key="3">
    <source>
        <dbReference type="ARBA" id="ARBA00022490"/>
    </source>
</evidence>
<feature type="region of interest" description="Disordered" evidence="8">
    <location>
        <begin position="430"/>
        <end position="861"/>
    </location>
</feature>
<gene>
    <name evidence="10" type="ORF">C2G38_2214243</name>
</gene>
<name>A0A397UB42_9GLOM</name>
<keyword evidence="11" id="KW-1185">Reference proteome</keyword>
<evidence type="ECO:0000313" key="11">
    <source>
        <dbReference type="Proteomes" id="UP000266673"/>
    </source>
</evidence>
<feature type="compositionally biased region" description="Basic and acidic residues" evidence="8">
    <location>
        <begin position="528"/>
        <end position="812"/>
    </location>
</feature>
<keyword evidence="5" id="KW-0597">Phosphoprotein</keyword>
<evidence type="ECO:0000256" key="8">
    <source>
        <dbReference type="SAM" id="MobiDB-lite"/>
    </source>
</evidence>
<feature type="region of interest" description="Disordered" evidence="8">
    <location>
        <begin position="1398"/>
        <end position="1468"/>
    </location>
</feature>
<dbReference type="Gene3D" id="1.20.970.30">
    <property type="entry name" value="eIF4G, eIF4E-binding domain"/>
    <property type="match status" value="1"/>
</dbReference>
<feature type="region of interest" description="Disordered" evidence="8">
    <location>
        <begin position="884"/>
        <end position="1019"/>
    </location>
</feature>
<dbReference type="STRING" id="44941.A0A397UB42"/>
<feature type="compositionally biased region" description="Polar residues" evidence="8">
    <location>
        <begin position="440"/>
        <end position="456"/>
    </location>
</feature>
<organism evidence="10 11">
    <name type="scientific">Gigaspora rosea</name>
    <dbReference type="NCBI Taxonomy" id="44941"/>
    <lineage>
        <taxon>Eukaryota</taxon>
        <taxon>Fungi</taxon>
        <taxon>Fungi incertae sedis</taxon>
        <taxon>Mucoromycota</taxon>
        <taxon>Glomeromycotina</taxon>
        <taxon>Glomeromycetes</taxon>
        <taxon>Diversisporales</taxon>
        <taxon>Gigasporaceae</taxon>
        <taxon>Gigaspora</taxon>
    </lineage>
</organism>
<feature type="region of interest" description="Disordered" evidence="8">
    <location>
        <begin position="174"/>
        <end position="384"/>
    </location>
</feature>
<evidence type="ECO:0000256" key="4">
    <source>
        <dbReference type="ARBA" id="ARBA00022540"/>
    </source>
</evidence>
<dbReference type="SMART" id="SM00543">
    <property type="entry name" value="MIF4G"/>
    <property type="match status" value="1"/>
</dbReference>
<comment type="similarity">
    <text evidence="2">Belongs to the eukaryotic initiation factor 4G family.</text>
</comment>
<feature type="compositionally biased region" description="Polar residues" evidence="8">
    <location>
        <begin position="1"/>
        <end position="14"/>
    </location>
</feature>
<reference evidence="10 11" key="1">
    <citation type="submission" date="2018-06" db="EMBL/GenBank/DDBJ databases">
        <title>Comparative genomics reveals the genomic features of Rhizophagus irregularis, R. cerebriforme, R. diaphanum and Gigaspora rosea, and their symbiotic lifestyle signature.</title>
        <authorList>
            <person name="Morin E."/>
            <person name="San Clemente H."/>
            <person name="Chen E.C.H."/>
            <person name="De La Providencia I."/>
            <person name="Hainaut M."/>
            <person name="Kuo A."/>
            <person name="Kohler A."/>
            <person name="Murat C."/>
            <person name="Tang N."/>
            <person name="Roy S."/>
            <person name="Loubradou J."/>
            <person name="Henrissat B."/>
            <person name="Grigoriev I.V."/>
            <person name="Corradi N."/>
            <person name="Roux C."/>
            <person name="Martin F.M."/>
        </authorList>
    </citation>
    <scope>NUCLEOTIDE SEQUENCE [LARGE SCALE GENOMIC DNA]</scope>
    <source>
        <strain evidence="10 11">DAOM 194757</strain>
    </source>
</reference>
<comment type="caution">
    <text evidence="10">The sequence shown here is derived from an EMBL/GenBank/DDBJ whole genome shotgun (WGS) entry which is preliminary data.</text>
</comment>
<feature type="compositionally biased region" description="Low complexity" evidence="8">
    <location>
        <begin position="902"/>
        <end position="928"/>
    </location>
</feature>
<feature type="compositionally biased region" description="Low complexity" evidence="8">
    <location>
        <begin position="470"/>
        <end position="481"/>
    </location>
</feature>
<comment type="subcellular location">
    <subcellularLocation>
        <location evidence="1">Cytoplasm</location>
    </subcellularLocation>
</comment>